<feature type="chain" id="PRO_5045875373" description="DUF4168 domain-containing protein" evidence="1">
    <location>
        <begin position="31"/>
        <end position="159"/>
    </location>
</feature>
<dbReference type="RefSeq" id="WP_210806073.1">
    <property type="nucleotide sequence ID" value="NZ_JAGQDG010000001.1"/>
</dbReference>
<protein>
    <recommendedName>
        <fullName evidence="4">DUF4168 domain-containing protein</fullName>
    </recommendedName>
</protein>
<keyword evidence="1" id="KW-0732">Signal</keyword>
<organism evidence="2 3">
    <name type="scientific">Ideonella paludis</name>
    <dbReference type="NCBI Taxonomy" id="1233411"/>
    <lineage>
        <taxon>Bacteria</taxon>
        <taxon>Pseudomonadati</taxon>
        <taxon>Pseudomonadota</taxon>
        <taxon>Betaproteobacteria</taxon>
        <taxon>Burkholderiales</taxon>
        <taxon>Sphaerotilaceae</taxon>
        <taxon>Ideonella</taxon>
    </lineage>
</organism>
<evidence type="ECO:0000313" key="3">
    <source>
        <dbReference type="Proteomes" id="UP000672097"/>
    </source>
</evidence>
<keyword evidence="3" id="KW-1185">Reference proteome</keyword>
<accession>A0ABS5DT56</accession>
<evidence type="ECO:0000313" key="2">
    <source>
        <dbReference type="EMBL" id="MBQ0934329.1"/>
    </source>
</evidence>
<evidence type="ECO:0000256" key="1">
    <source>
        <dbReference type="SAM" id="SignalP"/>
    </source>
</evidence>
<comment type="caution">
    <text evidence="2">The sequence shown here is derived from an EMBL/GenBank/DDBJ whole genome shotgun (WGS) entry which is preliminary data.</text>
</comment>
<gene>
    <name evidence="2" type="ORF">KAK11_03235</name>
</gene>
<feature type="signal peptide" evidence="1">
    <location>
        <begin position="1"/>
        <end position="30"/>
    </location>
</feature>
<name>A0ABS5DT56_9BURK</name>
<reference evidence="2 3" key="1">
    <citation type="submission" date="2021-04" db="EMBL/GenBank/DDBJ databases">
        <title>The genome sequence of type strain Ideonella paludis KCTC 32238.</title>
        <authorList>
            <person name="Liu Y."/>
        </authorList>
    </citation>
    <scope>NUCLEOTIDE SEQUENCE [LARGE SCALE GENOMIC DNA]</scope>
    <source>
        <strain evidence="2 3">KCTC 32238</strain>
    </source>
</reference>
<sequence length="159" mass="17354">MPHTLRLRALSLTLACAAVLWASGSAGVRAQSTPADDPKLGSWKRTSACVAVMKREIVGLAEQHKAGKRQVEPDMVRLAEWSFALIGTAYKQGLRKPQADKLLEEAEAALKAQSPDEQQALLQACQSEGQKTYKDANFVERALVSNRAKARVEAMLKPK</sequence>
<evidence type="ECO:0008006" key="4">
    <source>
        <dbReference type="Google" id="ProtNLM"/>
    </source>
</evidence>
<dbReference type="EMBL" id="JAGQDG010000001">
    <property type="protein sequence ID" value="MBQ0934329.1"/>
    <property type="molecule type" value="Genomic_DNA"/>
</dbReference>
<dbReference type="Proteomes" id="UP000672097">
    <property type="component" value="Unassembled WGS sequence"/>
</dbReference>
<proteinExistence type="predicted"/>